<accession>A0A806KNR2</accession>
<proteinExistence type="predicted"/>
<evidence type="ECO:0000313" key="2">
    <source>
        <dbReference type="EMBL" id="AGS52228.1"/>
    </source>
</evidence>
<dbReference type="EMBL" id="JQ844186">
    <property type="protein sequence ID" value="AGS52228.1"/>
    <property type="molecule type" value="Genomic_DNA"/>
</dbReference>
<dbReference type="AlphaFoldDB" id="A0A806KNR2"/>
<evidence type="ECO:0000256" key="1">
    <source>
        <dbReference type="SAM" id="Phobius"/>
    </source>
</evidence>
<reference evidence="2" key="1">
    <citation type="submission" date="2012-03" db="EMBL/GenBank/DDBJ databases">
        <title>Functional metagenomics reveals considerable lignocellulase gene clusters in the gut microbiome of a wood-feeding higher termite.</title>
        <authorList>
            <person name="Liu N."/>
        </authorList>
    </citation>
    <scope>NUCLEOTIDE SEQUENCE</scope>
</reference>
<organism evidence="2">
    <name type="scientific">uncultured bacterium contig00056</name>
    <dbReference type="NCBI Taxonomy" id="1181540"/>
    <lineage>
        <taxon>Bacteria</taxon>
        <taxon>environmental samples</taxon>
    </lineage>
</organism>
<name>A0A806KNR2_9BACT</name>
<keyword evidence="1" id="KW-0472">Membrane</keyword>
<sequence>MAHTPKKVKKCEKGQKRGIFYPFFVLTFLHLSCILLFVL</sequence>
<keyword evidence="1" id="KW-0812">Transmembrane</keyword>
<keyword evidence="1" id="KW-1133">Transmembrane helix</keyword>
<feature type="transmembrane region" description="Helical" evidence="1">
    <location>
        <begin position="20"/>
        <end position="38"/>
    </location>
</feature>
<protein>
    <submittedName>
        <fullName evidence="2">Uncharacterized protein</fullName>
    </submittedName>
</protein>